<protein>
    <submittedName>
        <fullName evidence="1">Uncharacterized protein</fullName>
    </submittedName>
</protein>
<evidence type="ECO:0000313" key="2">
    <source>
        <dbReference type="Proteomes" id="UP000187209"/>
    </source>
</evidence>
<organism evidence="1 2">
    <name type="scientific">Stentor coeruleus</name>
    <dbReference type="NCBI Taxonomy" id="5963"/>
    <lineage>
        <taxon>Eukaryota</taxon>
        <taxon>Sar</taxon>
        <taxon>Alveolata</taxon>
        <taxon>Ciliophora</taxon>
        <taxon>Postciliodesmatophora</taxon>
        <taxon>Heterotrichea</taxon>
        <taxon>Heterotrichida</taxon>
        <taxon>Stentoridae</taxon>
        <taxon>Stentor</taxon>
    </lineage>
</organism>
<reference evidence="1 2" key="1">
    <citation type="submission" date="2016-11" db="EMBL/GenBank/DDBJ databases">
        <title>The macronuclear genome of Stentor coeruleus: a giant cell with tiny introns.</title>
        <authorList>
            <person name="Slabodnick M."/>
            <person name="Ruby J.G."/>
            <person name="Reiff S.B."/>
            <person name="Swart E.C."/>
            <person name="Gosai S."/>
            <person name="Prabakaran S."/>
            <person name="Witkowska E."/>
            <person name="Larue G.E."/>
            <person name="Fisher S."/>
            <person name="Freeman R.M."/>
            <person name="Gunawardena J."/>
            <person name="Chu W."/>
            <person name="Stover N.A."/>
            <person name="Gregory B.D."/>
            <person name="Nowacki M."/>
            <person name="Derisi J."/>
            <person name="Roy S.W."/>
            <person name="Marshall W.F."/>
            <person name="Sood P."/>
        </authorList>
    </citation>
    <scope>NUCLEOTIDE SEQUENCE [LARGE SCALE GENOMIC DNA]</scope>
    <source>
        <strain evidence="1">WM001</strain>
    </source>
</reference>
<comment type="caution">
    <text evidence="1">The sequence shown here is derived from an EMBL/GenBank/DDBJ whole genome shotgun (WGS) entry which is preliminary data.</text>
</comment>
<gene>
    <name evidence="1" type="ORF">SteCoe_9802</name>
</gene>
<proteinExistence type="predicted"/>
<keyword evidence="2" id="KW-1185">Reference proteome</keyword>
<accession>A0A1R2CH25</accession>
<dbReference type="AlphaFoldDB" id="A0A1R2CH25"/>
<dbReference type="EMBL" id="MPUH01000154">
    <property type="protein sequence ID" value="OMJ88301.1"/>
    <property type="molecule type" value="Genomic_DNA"/>
</dbReference>
<sequence length="194" mass="22905">MELINQNFSHRGKKRSFIVSMNKYNPYRITSITESLYDKIILSRKTLKEPKIESPRNPKAIYLPPVRCEDNTVDTVNKTNQIQVEYPKEPFSVVDTKADGKIDNLQVLSKSLDFDEMVAQCRQDNNSCIKKKNRIKFDGKISDSRKFKRNFECNESYMRTMSSFQNREGLLKLPLKHRENRSPWAFQTKFFHIN</sequence>
<evidence type="ECO:0000313" key="1">
    <source>
        <dbReference type="EMBL" id="OMJ88301.1"/>
    </source>
</evidence>
<dbReference type="Proteomes" id="UP000187209">
    <property type="component" value="Unassembled WGS sequence"/>
</dbReference>
<name>A0A1R2CH25_9CILI</name>